<evidence type="ECO:0000313" key="2">
    <source>
        <dbReference type="EMBL" id="CAD28513.1"/>
    </source>
</evidence>
<name>Q8TCK3_HUMAN</name>
<proteinExistence type="evidence at transcript level"/>
<protein>
    <submittedName>
        <fullName evidence="2">Uncharacterized protein DKFZp667L2116</fullName>
    </submittedName>
</protein>
<gene>
    <name evidence="2" type="primary">DKFZp667L2116</name>
</gene>
<dbReference type="AlphaFoldDB" id="Q8TCK3"/>
<feature type="non-terminal residue" evidence="2">
    <location>
        <position position="1"/>
    </location>
</feature>
<evidence type="ECO:0000256" key="1">
    <source>
        <dbReference type="SAM" id="MobiDB-lite"/>
    </source>
</evidence>
<feature type="compositionally biased region" description="Basic and acidic residues" evidence="1">
    <location>
        <begin position="1"/>
        <end position="25"/>
    </location>
</feature>
<accession>Q8TCK3</accession>
<feature type="region of interest" description="Disordered" evidence="1">
    <location>
        <begin position="1"/>
        <end position="31"/>
    </location>
</feature>
<dbReference type="EMBL" id="AL713720">
    <property type="protein sequence ID" value="CAD28513.1"/>
    <property type="molecule type" value="mRNA"/>
</dbReference>
<organism evidence="2">
    <name type="scientific">Homo sapiens</name>
    <name type="common">Human</name>
    <dbReference type="NCBI Taxonomy" id="9606"/>
    <lineage>
        <taxon>Eukaryota</taxon>
        <taxon>Metazoa</taxon>
        <taxon>Chordata</taxon>
        <taxon>Craniata</taxon>
        <taxon>Vertebrata</taxon>
        <taxon>Euteleostomi</taxon>
        <taxon>Mammalia</taxon>
        <taxon>Eutheria</taxon>
        <taxon>Euarchontoglires</taxon>
        <taxon>Primates</taxon>
        <taxon>Haplorrhini</taxon>
        <taxon>Catarrhini</taxon>
        <taxon>Hominidae</taxon>
        <taxon>Homo</taxon>
    </lineage>
</organism>
<reference evidence="2" key="1">
    <citation type="submission" date="2002-03" db="EMBL/GenBank/DDBJ databases">
        <authorList>
            <person name="Ottenwaelder B."/>
            <person name="Obermaier B."/>
            <person name="Mewes H.W."/>
            <person name="Weil B."/>
            <person name="Wiemann S."/>
        </authorList>
    </citation>
    <scope>NUCLEOTIDE SEQUENCE</scope>
    <source>
        <tissue evidence="2">Lymph node</tissue>
    </source>
</reference>
<sequence>GLDKKERQRDIKRDESHDKSGDKPKTAKRFSPRGTRLNSVYFSIFKESFRCLLATPLWLDPQFLKLPYPCYLQILTVCYQQSIQHINCKSSNCTISKAIFLIRKVIINSSLRILWPISLR</sequence>